<comment type="caution">
    <text evidence="2">The sequence shown here is derived from an EMBL/GenBank/DDBJ whole genome shotgun (WGS) entry which is preliminary data.</text>
</comment>
<name>A0AAP2CJS6_9BACT</name>
<dbReference type="EMBL" id="JAHCMY010000001">
    <property type="protein sequence ID" value="MBS9523062.1"/>
    <property type="molecule type" value="Genomic_DNA"/>
</dbReference>
<evidence type="ECO:0000256" key="1">
    <source>
        <dbReference type="SAM" id="SignalP"/>
    </source>
</evidence>
<dbReference type="Proteomes" id="UP001319104">
    <property type="component" value="Unassembled WGS sequence"/>
</dbReference>
<keyword evidence="3" id="KW-1185">Reference proteome</keyword>
<feature type="signal peptide" evidence="1">
    <location>
        <begin position="1"/>
        <end position="20"/>
    </location>
</feature>
<dbReference type="AlphaFoldDB" id="A0AAP2CJS6"/>
<protein>
    <recommendedName>
        <fullName evidence="4">DUF4019 domain-containing protein</fullName>
    </recommendedName>
</protein>
<proteinExistence type="predicted"/>
<dbReference type="RefSeq" id="WP_213943929.1">
    <property type="nucleotide sequence ID" value="NZ_JAHBGI010000003.1"/>
</dbReference>
<feature type="chain" id="PRO_5042837085" description="DUF4019 domain-containing protein" evidence="1">
    <location>
        <begin position="21"/>
        <end position="170"/>
    </location>
</feature>
<organism evidence="2 3">
    <name type="scientific">Litoribacter ruber</name>
    <dbReference type="NCBI Taxonomy" id="702568"/>
    <lineage>
        <taxon>Bacteria</taxon>
        <taxon>Pseudomonadati</taxon>
        <taxon>Bacteroidota</taxon>
        <taxon>Cytophagia</taxon>
        <taxon>Cytophagales</taxon>
        <taxon>Cyclobacteriaceae</taxon>
        <taxon>Litoribacter</taxon>
    </lineage>
</organism>
<gene>
    <name evidence="2" type="ORF">KI659_03440</name>
</gene>
<sequence length="170" mass="19312">MKKLILLAFSFLLIFGSLQAQSPDEIWEAANQYALANLNEDYELLLDFTYPQVIEQAGGREAYKKVLLQMNELQKNRGMSLSDFIVKEPLDKVKAGDEWHVVVPYQSVTKVKGGRLTSENTLIAVAAEGKSKWYFVETASLTERNLAKVLPNWNNTLILPYKKAPIFKED</sequence>
<evidence type="ECO:0000313" key="3">
    <source>
        <dbReference type="Proteomes" id="UP001319104"/>
    </source>
</evidence>
<reference evidence="2 3" key="1">
    <citation type="submission" date="2021-05" db="EMBL/GenBank/DDBJ databases">
        <authorList>
            <person name="Zhang Z.D."/>
            <person name="Osman G."/>
        </authorList>
    </citation>
    <scope>NUCLEOTIDE SEQUENCE [LARGE SCALE GENOMIC DNA]</scope>
    <source>
        <strain evidence="2 3">KCTC 32217</strain>
    </source>
</reference>
<keyword evidence="1" id="KW-0732">Signal</keyword>
<evidence type="ECO:0008006" key="4">
    <source>
        <dbReference type="Google" id="ProtNLM"/>
    </source>
</evidence>
<evidence type="ECO:0000313" key="2">
    <source>
        <dbReference type="EMBL" id="MBS9523062.1"/>
    </source>
</evidence>
<accession>A0AAP2CJS6</accession>